<feature type="region of interest" description="Disordered" evidence="5">
    <location>
        <begin position="1"/>
        <end position="59"/>
    </location>
</feature>
<feature type="transmembrane region" description="Helical" evidence="6">
    <location>
        <begin position="117"/>
        <end position="145"/>
    </location>
</feature>
<evidence type="ECO:0000256" key="6">
    <source>
        <dbReference type="SAM" id="Phobius"/>
    </source>
</evidence>
<evidence type="ECO:0000256" key="3">
    <source>
        <dbReference type="ARBA" id="ARBA00022989"/>
    </source>
</evidence>
<dbReference type="InterPro" id="IPR004031">
    <property type="entry name" value="PMP22/EMP/MP20/Claudin"/>
</dbReference>
<keyword evidence="3 6" id="KW-1133">Transmembrane helix</keyword>
<reference evidence="8" key="1">
    <citation type="submission" date="2025-08" db="UniProtKB">
        <authorList>
            <consortium name="RefSeq"/>
        </authorList>
    </citation>
    <scope>IDENTIFICATION</scope>
    <source>
        <tissue evidence="8">Liver</tissue>
    </source>
</reference>
<name>A0A7F8RBL6_LEPWE</name>
<protein>
    <submittedName>
        <fullName evidence="8">Claudin domain-containing protein 2 isoform X1</fullName>
    </submittedName>
</protein>
<dbReference type="AlphaFoldDB" id="A0A7F8RBL6"/>
<dbReference type="Proteomes" id="UP000245341">
    <property type="component" value="Unplaced"/>
</dbReference>
<feature type="transmembrane region" description="Helical" evidence="6">
    <location>
        <begin position="187"/>
        <end position="205"/>
    </location>
</feature>
<sequence>MAAPAPTSPARVRPCPPRCPPLDRQPPAQAAAGHILRRPHPRPSHSGLRSTCSPATETTTNPHFGTYFPVATLTAPHEVTSKLPSKPSTLLPARYRRVGVVARAGASAGLRRPLSPAMLAVTGACMVLAAASGVMGFVMGLRILCHEGDSRGQTTSGIFFLYGLLLLIALTGYTVKNAWKNDVFFSWSYFSGWLALPFSIFAGNLDSGKRVEETAQRSPFPADSQPPSQGLLNTLRSRLPQTRQGRPWGPKPQSPGRSRPSAPGPTVPHPPSAPLPPGFSFLLADMIMQSTDAISGFPVCL</sequence>
<feature type="compositionally biased region" description="Pro residues" evidence="5">
    <location>
        <begin position="14"/>
        <end position="24"/>
    </location>
</feature>
<accession>A0A7F8RBL6</accession>
<evidence type="ECO:0000256" key="5">
    <source>
        <dbReference type="SAM" id="MobiDB-lite"/>
    </source>
</evidence>
<evidence type="ECO:0000256" key="1">
    <source>
        <dbReference type="ARBA" id="ARBA00004141"/>
    </source>
</evidence>
<feature type="compositionally biased region" description="Pro residues" evidence="5">
    <location>
        <begin position="262"/>
        <end position="273"/>
    </location>
</feature>
<feature type="compositionally biased region" description="Polar residues" evidence="5">
    <location>
        <begin position="47"/>
        <end position="59"/>
    </location>
</feature>
<keyword evidence="4 6" id="KW-0472">Membrane</keyword>
<comment type="subcellular location">
    <subcellularLocation>
        <location evidence="1">Membrane</location>
        <topology evidence="1">Multi-pass membrane protein</topology>
    </subcellularLocation>
</comment>
<dbReference type="GO" id="GO:0016020">
    <property type="term" value="C:membrane"/>
    <property type="evidence" value="ECO:0007669"/>
    <property type="project" value="UniProtKB-SubCell"/>
</dbReference>
<feature type="region of interest" description="Disordered" evidence="5">
    <location>
        <begin position="212"/>
        <end position="273"/>
    </location>
</feature>
<dbReference type="Pfam" id="PF00822">
    <property type="entry name" value="PMP22_Claudin"/>
    <property type="match status" value="1"/>
</dbReference>
<dbReference type="OrthoDB" id="5967271at2759"/>
<evidence type="ECO:0000313" key="7">
    <source>
        <dbReference type="Proteomes" id="UP000245341"/>
    </source>
</evidence>
<evidence type="ECO:0000313" key="8">
    <source>
        <dbReference type="RefSeq" id="XP_030890800.1"/>
    </source>
</evidence>
<dbReference type="Gene3D" id="1.20.140.150">
    <property type="match status" value="1"/>
</dbReference>
<dbReference type="RefSeq" id="XP_030890800.1">
    <property type="nucleotide sequence ID" value="XM_031034940.1"/>
</dbReference>
<proteinExistence type="predicted"/>
<dbReference type="KEGG" id="lww:102744853"/>
<evidence type="ECO:0000256" key="2">
    <source>
        <dbReference type="ARBA" id="ARBA00022692"/>
    </source>
</evidence>
<dbReference type="CTD" id="125875"/>
<keyword evidence="7" id="KW-1185">Reference proteome</keyword>
<gene>
    <name evidence="8" type="primary">CLDND2</name>
</gene>
<organism evidence="7 8">
    <name type="scientific">Leptonychotes weddellii</name>
    <name type="common">Weddell seal</name>
    <name type="synonym">Otaria weddellii</name>
    <dbReference type="NCBI Taxonomy" id="9713"/>
    <lineage>
        <taxon>Eukaryota</taxon>
        <taxon>Metazoa</taxon>
        <taxon>Chordata</taxon>
        <taxon>Craniata</taxon>
        <taxon>Vertebrata</taxon>
        <taxon>Euteleostomi</taxon>
        <taxon>Mammalia</taxon>
        <taxon>Eutheria</taxon>
        <taxon>Laurasiatheria</taxon>
        <taxon>Carnivora</taxon>
        <taxon>Caniformia</taxon>
        <taxon>Pinnipedia</taxon>
        <taxon>Phocidae</taxon>
        <taxon>Monachinae</taxon>
        <taxon>Lobodontini</taxon>
        <taxon>Leptonychotes</taxon>
    </lineage>
</organism>
<keyword evidence="2 6" id="KW-0812">Transmembrane</keyword>
<feature type="compositionally biased region" description="Polar residues" evidence="5">
    <location>
        <begin position="225"/>
        <end position="244"/>
    </location>
</feature>
<evidence type="ECO:0000256" key="4">
    <source>
        <dbReference type="ARBA" id="ARBA00023136"/>
    </source>
</evidence>
<dbReference type="GeneID" id="102744853"/>
<feature type="transmembrane region" description="Helical" evidence="6">
    <location>
        <begin position="157"/>
        <end position="175"/>
    </location>
</feature>